<organism evidence="3 4">
    <name type="scientific">Iris pallida</name>
    <name type="common">Sweet iris</name>
    <dbReference type="NCBI Taxonomy" id="29817"/>
    <lineage>
        <taxon>Eukaryota</taxon>
        <taxon>Viridiplantae</taxon>
        <taxon>Streptophyta</taxon>
        <taxon>Embryophyta</taxon>
        <taxon>Tracheophyta</taxon>
        <taxon>Spermatophyta</taxon>
        <taxon>Magnoliopsida</taxon>
        <taxon>Liliopsida</taxon>
        <taxon>Asparagales</taxon>
        <taxon>Iridaceae</taxon>
        <taxon>Iridoideae</taxon>
        <taxon>Irideae</taxon>
        <taxon>Iris</taxon>
    </lineage>
</organism>
<dbReference type="Gene3D" id="3.10.20.90">
    <property type="entry name" value="Phosphatidylinositol 3-kinase Catalytic Subunit, Chain A, domain 1"/>
    <property type="match status" value="1"/>
</dbReference>
<evidence type="ECO:0000313" key="4">
    <source>
        <dbReference type="Proteomes" id="UP001140949"/>
    </source>
</evidence>
<gene>
    <name evidence="3" type="ORF">M6B38_226490</name>
</gene>
<reference evidence="3" key="2">
    <citation type="submission" date="2023-04" db="EMBL/GenBank/DDBJ databases">
        <authorList>
            <person name="Bruccoleri R.E."/>
            <person name="Oakeley E.J."/>
            <person name="Faust A.-M."/>
            <person name="Dessus-Babus S."/>
            <person name="Altorfer M."/>
            <person name="Burckhardt D."/>
            <person name="Oertli M."/>
            <person name="Naumann U."/>
            <person name="Petersen F."/>
            <person name="Wong J."/>
        </authorList>
    </citation>
    <scope>NUCLEOTIDE SEQUENCE</scope>
    <source>
        <strain evidence="3">GSM-AAB239-AS_SAM_17_03QT</strain>
        <tissue evidence="3">Leaf</tissue>
    </source>
</reference>
<feature type="compositionally biased region" description="Basic and acidic residues" evidence="1">
    <location>
        <begin position="335"/>
        <end position="352"/>
    </location>
</feature>
<dbReference type="AlphaFoldDB" id="A0AAX6DUI7"/>
<accession>A0AAX6DUI7</accession>
<sequence>MGGEKAKLLCSFGGEFFSGQGRPLYLGGKTRLVSVERSVSFRSLLSKMAEICGADPGSVDVRFQLPDGCLDARLVSVESDDDVKNMMEEFGAERKIPVFLFTERTTDDDDEEEEIIVAADDDDGMVGFDGSFGEDLRETGMVTVEDPYGSFSGPSMPAAFSRREHDRQTSSSLSMSREMFRRDSQSLVVGQEYEDVQTFRNVLTSAAIAANFEIHMIRSDQRRVTARCAAEGCTWRVHASKLPHASTFRIRTLTPEHTCVKSDDGGHRQATAKWIASCIREKLRHDRNYKPREIVNDIQREYGVAITYKRAFLGREKALEELRAESARNTGVLETESHHHMDGQPWGEIHDPPRKRRLYEPSGPKEVRPLHCTRCNQIGHNKRTCTELGFAQDGSSS</sequence>
<dbReference type="Proteomes" id="UP001140949">
    <property type="component" value="Unassembled WGS sequence"/>
</dbReference>
<keyword evidence="4" id="KW-1185">Reference proteome</keyword>
<dbReference type="PANTHER" id="PTHR31066">
    <property type="entry name" value="OS05G0427100 PROTEIN-RELATED"/>
    <property type="match status" value="1"/>
</dbReference>
<evidence type="ECO:0000256" key="1">
    <source>
        <dbReference type="SAM" id="MobiDB-lite"/>
    </source>
</evidence>
<reference evidence="3" key="1">
    <citation type="journal article" date="2023" name="GigaByte">
        <title>Genome assembly of the bearded iris, Iris pallida Lam.</title>
        <authorList>
            <person name="Bruccoleri R.E."/>
            <person name="Oakeley E.J."/>
            <person name="Faust A.M.E."/>
            <person name="Altorfer M."/>
            <person name="Dessus-Babus S."/>
            <person name="Burckhardt D."/>
            <person name="Oertli M."/>
            <person name="Naumann U."/>
            <person name="Petersen F."/>
            <person name="Wong J."/>
        </authorList>
    </citation>
    <scope>NUCLEOTIDE SEQUENCE</scope>
    <source>
        <strain evidence="3">GSM-AAB239-AS_SAM_17_03QT</strain>
    </source>
</reference>
<dbReference type="Pfam" id="PF00564">
    <property type="entry name" value="PB1"/>
    <property type="match status" value="1"/>
</dbReference>
<proteinExistence type="predicted"/>
<feature type="region of interest" description="Disordered" evidence="1">
    <location>
        <begin position="330"/>
        <end position="363"/>
    </location>
</feature>
<dbReference type="CDD" id="cd06410">
    <property type="entry name" value="PB1_UP2"/>
    <property type="match status" value="1"/>
</dbReference>
<dbReference type="InterPro" id="IPR004332">
    <property type="entry name" value="Transposase_MuDR"/>
</dbReference>
<dbReference type="SMART" id="SM00666">
    <property type="entry name" value="PB1"/>
    <property type="match status" value="1"/>
</dbReference>
<evidence type="ECO:0000313" key="3">
    <source>
        <dbReference type="EMBL" id="KAJ6795391.1"/>
    </source>
</evidence>
<evidence type="ECO:0000259" key="2">
    <source>
        <dbReference type="SMART" id="SM00666"/>
    </source>
</evidence>
<dbReference type="PANTHER" id="PTHR31066:SF97">
    <property type="entry name" value="OS03G0401100 PROTEIN"/>
    <property type="match status" value="1"/>
</dbReference>
<comment type="caution">
    <text evidence="3">The sequence shown here is derived from an EMBL/GenBank/DDBJ whole genome shotgun (WGS) entry which is preliminary data.</text>
</comment>
<dbReference type="InterPro" id="IPR000270">
    <property type="entry name" value="PB1_dom"/>
</dbReference>
<dbReference type="Pfam" id="PF03108">
    <property type="entry name" value="DBD_Tnp_Mut"/>
    <property type="match status" value="1"/>
</dbReference>
<dbReference type="SUPFAM" id="SSF54277">
    <property type="entry name" value="CAD &amp; PB1 domains"/>
    <property type="match status" value="1"/>
</dbReference>
<name>A0AAX6DUI7_IRIPA</name>
<protein>
    <recommendedName>
        <fullName evidence="2">PB1 domain-containing protein</fullName>
    </recommendedName>
</protein>
<feature type="domain" description="PB1" evidence="2">
    <location>
        <begin position="18"/>
        <end position="101"/>
    </location>
</feature>
<dbReference type="InterPro" id="IPR053198">
    <property type="entry name" value="Gynoecium_Dev_Regulator"/>
</dbReference>
<dbReference type="EMBL" id="JANAVB010041818">
    <property type="protein sequence ID" value="KAJ6795391.1"/>
    <property type="molecule type" value="Genomic_DNA"/>
</dbReference>